<keyword evidence="1" id="KW-0472">Membrane</keyword>
<evidence type="ECO:0000313" key="2">
    <source>
        <dbReference type="EMBL" id="KAK3286731.1"/>
    </source>
</evidence>
<keyword evidence="1" id="KW-0812">Transmembrane</keyword>
<dbReference type="AlphaFoldDB" id="A0AAE0H0H6"/>
<keyword evidence="1" id="KW-1133">Transmembrane helix</keyword>
<protein>
    <submittedName>
        <fullName evidence="2">Uncharacterized protein</fullName>
    </submittedName>
</protein>
<gene>
    <name evidence="2" type="ORF">CYMTET_5727</name>
</gene>
<dbReference type="Proteomes" id="UP001190700">
    <property type="component" value="Unassembled WGS sequence"/>
</dbReference>
<organism evidence="2 3">
    <name type="scientific">Cymbomonas tetramitiformis</name>
    <dbReference type="NCBI Taxonomy" id="36881"/>
    <lineage>
        <taxon>Eukaryota</taxon>
        <taxon>Viridiplantae</taxon>
        <taxon>Chlorophyta</taxon>
        <taxon>Pyramimonadophyceae</taxon>
        <taxon>Pyramimonadales</taxon>
        <taxon>Pyramimonadaceae</taxon>
        <taxon>Cymbomonas</taxon>
    </lineage>
</organism>
<keyword evidence="3" id="KW-1185">Reference proteome</keyword>
<feature type="transmembrane region" description="Helical" evidence="1">
    <location>
        <begin position="141"/>
        <end position="161"/>
    </location>
</feature>
<sequence length="199" mass="21685">MSNAHQRARVTAIRAALESLRVYRRDSATGYGLVVSGGAYAPDTRLESIAFAIDQSFDSFELAPRHPQLYPPPCAPLGRCLVVACGGANAPIASTLLFTFAIMCGEDPRRVFFLTSIATPALVVPGRVGSWHRRDWGKNRAFLRVSLFAAYVALWGLSSLYRTRNAINNQSSSTAERSSGMREVTGSIPAWLTFFGLLV</sequence>
<name>A0AAE0H0H6_9CHLO</name>
<evidence type="ECO:0000313" key="3">
    <source>
        <dbReference type="Proteomes" id="UP001190700"/>
    </source>
</evidence>
<reference evidence="2 3" key="1">
    <citation type="journal article" date="2015" name="Genome Biol. Evol.">
        <title>Comparative Genomics of a Bacterivorous Green Alga Reveals Evolutionary Causalities and Consequences of Phago-Mixotrophic Mode of Nutrition.</title>
        <authorList>
            <person name="Burns J.A."/>
            <person name="Paasch A."/>
            <person name="Narechania A."/>
            <person name="Kim E."/>
        </authorList>
    </citation>
    <scope>NUCLEOTIDE SEQUENCE [LARGE SCALE GENOMIC DNA]</scope>
    <source>
        <strain evidence="2 3">PLY_AMNH</strain>
    </source>
</reference>
<proteinExistence type="predicted"/>
<accession>A0AAE0H0H6</accession>
<evidence type="ECO:0000256" key="1">
    <source>
        <dbReference type="SAM" id="Phobius"/>
    </source>
</evidence>
<comment type="caution">
    <text evidence="2">The sequence shown here is derived from an EMBL/GenBank/DDBJ whole genome shotgun (WGS) entry which is preliminary data.</text>
</comment>
<dbReference type="EMBL" id="LGRX02001162">
    <property type="protein sequence ID" value="KAK3286731.1"/>
    <property type="molecule type" value="Genomic_DNA"/>
</dbReference>